<protein>
    <submittedName>
        <fullName evidence="6">Bifunctional metallophosphatase/5'-nucleotidase</fullName>
    </submittedName>
</protein>
<dbReference type="PANTHER" id="PTHR11575">
    <property type="entry name" value="5'-NUCLEOTIDASE-RELATED"/>
    <property type="match status" value="1"/>
</dbReference>
<dbReference type="InterPro" id="IPR006179">
    <property type="entry name" value="5_nucleotidase/apyrase"/>
</dbReference>
<organism evidence="6 7">
    <name type="scientific">Paractinoplanes rishiriensis</name>
    <dbReference type="NCBI Taxonomy" id="1050105"/>
    <lineage>
        <taxon>Bacteria</taxon>
        <taxon>Bacillati</taxon>
        <taxon>Actinomycetota</taxon>
        <taxon>Actinomycetes</taxon>
        <taxon>Micromonosporales</taxon>
        <taxon>Micromonosporaceae</taxon>
        <taxon>Paractinoplanes</taxon>
    </lineage>
</organism>
<evidence type="ECO:0000256" key="2">
    <source>
        <dbReference type="RuleBase" id="RU362119"/>
    </source>
</evidence>
<keyword evidence="2" id="KW-0378">Hydrolase</keyword>
<evidence type="ECO:0000259" key="4">
    <source>
        <dbReference type="Pfam" id="PF00149"/>
    </source>
</evidence>
<proteinExistence type="inferred from homology"/>
<feature type="region of interest" description="Disordered" evidence="3">
    <location>
        <begin position="33"/>
        <end position="53"/>
    </location>
</feature>
<dbReference type="SUPFAM" id="SSF56300">
    <property type="entry name" value="Metallo-dependent phosphatases"/>
    <property type="match status" value="1"/>
</dbReference>
<dbReference type="GO" id="GO:0008253">
    <property type="term" value="F:5'-nucleotidase activity"/>
    <property type="evidence" value="ECO:0007669"/>
    <property type="project" value="TreeGrafter"/>
</dbReference>
<keyword evidence="2" id="KW-0547">Nucleotide-binding</keyword>
<name>A0A919JVL3_9ACTN</name>
<dbReference type="InterPro" id="IPR036907">
    <property type="entry name" value="5'-Nucleotdase_C_sf"/>
</dbReference>
<comment type="similarity">
    <text evidence="2">Belongs to the 5'-nucleotidase family.</text>
</comment>
<dbReference type="EMBL" id="BOMV01000039">
    <property type="protein sequence ID" value="GIE96016.1"/>
    <property type="molecule type" value="Genomic_DNA"/>
</dbReference>
<dbReference type="Proteomes" id="UP000636960">
    <property type="component" value="Unassembled WGS sequence"/>
</dbReference>
<dbReference type="Pfam" id="PF02872">
    <property type="entry name" value="5_nucleotid_C"/>
    <property type="match status" value="1"/>
</dbReference>
<dbReference type="GO" id="GO:0030288">
    <property type="term" value="C:outer membrane-bounded periplasmic space"/>
    <property type="evidence" value="ECO:0007669"/>
    <property type="project" value="TreeGrafter"/>
</dbReference>
<evidence type="ECO:0000313" key="6">
    <source>
        <dbReference type="EMBL" id="GIE96016.1"/>
    </source>
</evidence>
<dbReference type="SUPFAM" id="SSF55816">
    <property type="entry name" value="5'-nucleotidase (syn. UDP-sugar hydrolase), C-terminal domain"/>
    <property type="match status" value="1"/>
</dbReference>
<feature type="domain" description="5'-Nucleotidase C-terminal" evidence="5">
    <location>
        <begin position="417"/>
        <end position="581"/>
    </location>
</feature>
<accession>A0A919JVL3</accession>
<dbReference type="GO" id="GO:0009166">
    <property type="term" value="P:nucleotide catabolic process"/>
    <property type="evidence" value="ECO:0007669"/>
    <property type="project" value="InterPro"/>
</dbReference>
<keyword evidence="7" id="KW-1185">Reference proteome</keyword>
<dbReference type="PANTHER" id="PTHR11575:SF24">
    <property type="entry name" value="5'-NUCLEOTIDASE"/>
    <property type="match status" value="1"/>
</dbReference>
<feature type="compositionally biased region" description="Low complexity" evidence="3">
    <location>
        <begin position="33"/>
        <end position="44"/>
    </location>
</feature>
<dbReference type="PRINTS" id="PR01607">
    <property type="entry name" value="APYRASEFAMLY"/>
</dbReference>
<feature type="chain" id="PRO_5039764200" evidence="2">
    <location>
        <begin position="31"/>
        <end position="621"/>
    </location>
</feature>
<feature type="domain" description="Calcineurin-like phosphoesterase" evidence="4">
    <location>
        <begin position="69"/>
        <end position="319"/>
    </location>
</feature>
<sequence length="621" mass="63955">MDSPRFRGRSVLRHLAAPALALAVVITLPAARTPSTPATDAPPAEFTPVSVSYGQPHGGSVQGQFLSYNDFHGAIDPPSGSGAVVNASGTSTPAGGVEYLATYLKKLRAEAKAAGATTLTVGAGDLIGATPLVSAAFHDEPTIELMNQVGLQISSVGNHEFDEGVTELLRIQRGGCHPTDGCQDGDPYRGAKFTYLAANTIDKKTGLPILPPVDIKIVNGVPVGFVGMTLEGTPSIVNPAGIASVRFTDEVETANKWGNLLKLFGVKAQVLLLHEGGQQGTATPTPGVSACHNFSGPVVDIVKGLNPEFGLVVSGHTHRFYTCSLPNRSGADTVVTSAGNNGQIITDVDYTLNQRTGRWAGISARNVIVENGVPDGSGGWQRDAAGVYLKNPDTVDPDAKRIADKYRTAVAPIANRVVGAITADITRTATAAGESPLGDVIADGQLAYTSGAGAQIALMNPGGIRADFDAEASAGGEANGQVTYGEAFTVQPFNNLVVTQTFTGAQLRDVLEQQFVGHKGQTTQRILQVSAGLTYTWSASAAAGSKVTNLALNGTPIDPAATYRVTTNDFLANGGDGFSTLTAGTDRVTAPGFDVDALIAYLGGPASPVAPGPANRISTTA</sequence>
<dbReference type="Pfam" id="PF00149">
    <property type="entry name" value="Metallophos"/>
    <property type="match status" value="1"/>
</dbReference>
<gene>
    <name evidence="6" type="ORF">Ari01nite_34810</name>
</gene>
<dbReference type="InterPro" id="IPR004843">
    <property type="entry name" value="Calcineurin-like_PHP"/>
</dbReference>
<evidence type="ECO:0000259" key="5">
    <source>
        <dbReference type="Pfam" id="PF02872"/>
    </source>
</evidence>
<dbReference type="RefSeq" id="WP_203782294.1">
    <property type="nucleotide sequence ID" value="NZ_BOMV01000039.1"/>
</dbReference>
<dbReference type="InterPro" id="IPR008334">
    <property type="entry name" value="5'-Nucleotdase_C"/>
</dbReference>
<feature type="signal peptide" evidence="2">
    <location>
        <begin position="1"/>
        <end position="30"/>
    </location>
</feature>
<dbReference type="Gene3D" id="3.90.780.10">
    <property type="entry name" value="5'-Nucleotidase, C-terminal domain"/>
    <property type="match status" value="1"/>
</dbReference>
<dbReference type="GO" id="GO:0008768">
    <property type="term" value="F:UDP-sugar diphosphatase activity"/>
    <property type="evidence" value="ECO:0007669"/>
    <property type="project" value="TreeGrafter"/>
</dbReference>
<dbReference type="GO" id="GO:0000166">
    <property type="term" value="F:nucleotide binding"/>
    <property type="evidence" value="ECO:0007669"/>
    <property type="project" value="UniProtKB-KW"/>
</dbReference>
<dbReference type="Gene3D" id="3.60.21.10">
    <property type="match status" value="1"/>
</dbReference>
<dbReference type="AlphaFoldDB" id="A0A919JVL3"/>
<evidence type="ECO:0000313" key="7">
    <source>
        <dbReference type="Proteomes" id="UP000636960"/>
    </source>
</evidence>
<reference evidence="6" key="1">
    <citation type="submission" date="2021-01" db="EMBL/GenBank/DDBJ databases">
        <title>Whole genome shotgun sequence of Actinoplanes rishiriensis NBRC 108556.</title>
        <authorList>
            <person name="Komaki H."/>
            <person name="Tamura T."/>
        </authorList>
    </citation>
    <scope>NUCLEOTIDE SEQUENCE</scope>
    <source>
        <strain evidence="6">NBRC 108556</strain>
    </source>
</reference>
<evidence type="ECO:0000256" key="1">
    <source>
        <dbReference type="ARBA" id="ARBA00022729"/>
    </source>
</evidence>
<evidence type="ECO:0000256" key="3">
    <source>
        <dbReference type="SAM" id="MobiDB-lite"/>
    </source>
</evidence>
<dbReference type="InterPro" id="IPR029052">
    <property type="entry name" value="Metallo-depent_PP-like"/>
</dbReference>
<keyword evidence="1 2" id="KW-0732">Signal</keyword>
<comment type="caution">
    <text evidence="6">The sequence shown here is derived from an EMBL/GenBank/DDBJ whole genome shotgun (WGS) entry which is preliminary data.</text>
</comment>